<proteinExistence type="predicted"/>
<accession>A0A2W4R625</accession>
<dbReference type="Proteomes" id="UP000249396">
    <property type="component" value="Unassembled WGS sequence"/>
</dbReference>
<reference evidence="1 2" key="1">
    <citation type="journal article" date="2018" name="Aquat. Microb. Ecol.">
        <title>Gammaproteobacterial methanotrophs dominate.</title>
        <authorList>
            <person name="Rissanen A.J."/>
            <person name="Saarenheimo J."/>
            <person name="Tiirola M."/>
            <person name="Peura S."/>
            <person name="Aalto S.L."/>
            <person name="Karvinen A."/>
            <person name="Nykanen H."/>
        </authorList>
    </citation>
    <scope>NUCLEOTIDE SEQUENCE [LARGE SCALE GENOMIC DNA]</scope>
    <source>
        <strain evidence="1">AMbin10</strain>
    </source>
</reference>
<evidence type="ECO:0000313" key="2">
    <source>
        <dbReference type="Proteomes" id="UP000249396"/>
    </source>
</evidence>
<dbReference type="EMBL" id="QJPH01000301">
    <property type="protein sequence ID" value="PZN79392.1"/>
    <property type="molecule type" value="Genomic_DNA"/>
</dbReference>
<sequence>MPPMKKKWRLRRFPKMATPLCKRGVAMKEWWERFLTATQAEKSRLKTAPTAVEFFMDRGVDATDMIVGGIAVTLMS</sequence>
<gene>
    <name evidence="1" type="ORF">DM484_11490</name>
</gene>
<dbReference type="AlphaFoldDB" id="A0A2W4R625"/>
<organism evidence="1 2">
    <name type="scientific">Candidatus Methylumidiphilus alinenensis</name>
    <dbReference type="NCBI Taxonomy" id="2202197"/>
    <lineage>
        <taxon>Bacteria</taxon>
        <taxon>Pseudomonadati</taxon>
        <taxon>Pseudomonadota</taxon>
        <taxon>Gammaproteobacteria</taxon>
        <taxon>Methylococcales</taxon>
        <taxon>Candidatus Methylumidiphilus</taxon>
    </lineage>
</organism>
<protein>
    <submittedName>
        <fullName evidence="1">Uncharacterized protein</fullName>
    </submittedName>
</protein>
<evidence type="ECO:0000313" key="1">
    <source>
        <dbReference type="EMBL" id="PZN79392.1"/>
    </source>
</evidence>
<comment type="caution">
    <text evidence="1">The sequence shown here is derived from an EMBL/GenBank/DDBJ whole genome shotgun (WGS) entry which is preliminary data.</text>
</comment>
<name>A0A2W4R625_9GAMM</name>